<evidence type="ECO:0000313" key="6">
    <source>
        <dbReference type="EMBL" id="GEP97745.1"/>
    </source>
</evidence>
<dbReference type="Pfam" id="PF14905">
    <property type="entry name" value="OMP_b-brl_3"/>
    <property type="match status" value="1"/>
</dbReference>
<gene>
    <name evidence="6" type="ORF">CCY01nite_40050</name>
</gene>
<dbReference type="Gene3D" id="2.40.170.20">
    <property type="entry name" value="TonB-dependent receptor, beta-barrel domain"/>
    <property type="match status" value="1"/>
</dbReference>
<dbReference type="Gene3D" id="2.170.130.10">
    <property type="entry name" value="TonB-dependent receptor, plug domain"/>
    <property type="match status" value="1"/>
</dbReference>
<evidence type="ECO:0000256" key="3">
    <source>
        <dbReference type="ARBA" id="ARBA00023237"/>
    </source>
</evidence>
<name>A0A512RPX4_9BACT</name>
<comment type="caution">
    <text evidence="6">The sequence shown here is derived from an EMBL/GenBank/DDBJ whole genome shotgun (WGS) entry which is preliminary data.</text>
</comment>
<dbReference type="InterPro" id="IPR041700">
    <property type="entry name" value="OMP_b-brl_3"/>
</dbReference>
<evidence type="ECO:0000259" key="4">
    <source>
        <dbReference type="Pfam" id="PF07715"/>
    </source>
</evidence>
<dbReference type="EMBL" id="BKAU01000005">
    <property type="protein sequence ID" value="GEP97745.1"/>
    <property type="molecule type" value="Genomic_DNA"/>
</dbReference>
<evidence type="ECO:0000256" key="2">
    <source>
        <dbReference type="ARBA" id="ARBA00023136"/>
    </source>
</evidence>
<proteinExistence type="predicted"/>
<keyword evidence="3" id="KW-0998">Cell outer membrane</keyword>
<feature type="domain" description="Outer membrane protein beta-barrel" evidence="5">
    <location>
        <begin position="341"/>
        <end position="745"/>
    </location>
</feature>
<dbReference type="GO" id="GO:0009279">
    <property type="term" value="C:cell outer membrane"/>
    <property type="evidence" value="ECO:0007669"/>
    <property type="project" value="UniProtKB-SubCell"/>
</dbReference>
<organism evidence="6 7">
    <name type="scientific">Chitinophaga cymbidii</name>
    <dbReference type="NCBI Taxonomy" id="1096750"/>
    <lineage>
        <taxon>Bacteria</taxon>
        <taxon>Pseudomonadati</taxon>
        <taxon>Bacteroidota</taxon>
        <taxon>Chitinophagia</taxon>
        <taxon>Chitinophagales</taxon>
        <taxon>Chitinophagaceae</taxon>
        <taxon>Chitinophaga</taxon>
    </lineage>
</organism>
<evidence type="ECO:0000256" key="1">
    <source>
        <dbReference type="ARBA" id="ARBA00004442"/>
    </source>
</evidence>
<dbReference type="InterPro" id="IPR012910">
    <property type="entry name" value="Plug_dom"/>
</dbReference>
<evidence type="ECO:0000259" key="5">
    <source>
        <dbReference type="Pfam" id="PF14905"/>
    </source>
</evidence>
<dbReference type="SUPFAM" id="SSF56935">
    <property type="entry name" value="Porins"/>
    <property type="match status" value="1"/>
</dbReference>
<accession>A0A512RPX4</accession>
<reference evidence="6 7" key="1">
    <citation type="submission" date="2019-07" db="EMBL/GenBank/DDBJ databases">
        <title>Whole genome shotgun sequence of Chitinophaga cymbidii NBRC 109752.</title>
        <authorList>
            <person name="Hosoyama A."/>
            <person name="Uohara A."/>
            <person name="Ohji S."/>
            <person name="Ichikawa N."/>
        </authorList>
    </citation>
    <scope>NUCLEOTIDE SEQUENCE [LARGE SCALE GENOMIC DNA]</scope>
    <source>
        <strain evidence="6 7">NBRC 109752</strain>
    </source>
</reference>
<protein>
    <submittedName>
        <fullName evidence="6">TonB-dependent receptor</fullName>
    </submittedName>
</protein>
<dbReference type="Proteomes" id="UP000321436">
    <property type="component" value="Unassembled WGS sequence"/>
</dbReference>
<dbReference type="Pfam" id="PF07715">
    <property type="entry name" value="Plug"/>
    <property type="match status" value="1"/>
</dbReference>
<sequence length="748" mass="84624">MAGTVTGGDGRFTLSAPQQGNFHLKLTFLGYATKWENMVAGRLSNFLDLGQIFLSETAGQLHEVTVTGKQQDGINAKMDKQIFSMANNVARAGGSVLEVMANLPGVTVSQEGKVQLRGNEKVMVLIDGQQTALTGYGGQSSLENISVSAIEKIEIINNPSARYDANGNAGIINIVFKKEKKDGWNGKIGLAGGLGALWERKENFPDIRPQYRTTPKINPSVSLNYRKKRVNLFFQGDNLYTHTLNKNEFTDRYYSNGDTIRQQLKRNRRTNVTTMKAGADWFLDEQNTVTLSGLYSREKILDDGDQPFFDNQLKDRHRLWQFLEDEIKTTATASLNWQRLFPQPGRKLEATANYTFHREDEQYFFTNINPTFTGVDSFKLLSDEHVADISIDYTHPLRFGRAEGGIKFRRRYIPTNMRFIPGLNSPLDTAAGGWANYSETIPAIYGNYILEREKWELEAGLRVEAVRIEYDVNPNHRTYRSDGYKYTQPFPTIRVAFKPANDSRFSLFYNRRVDRPNEVDIRIFPKYDDAEIIKVGNPGLRPQFTDNFELGYTKSWTSTTLYAAAYHKSIDATIIRIASTIPGSTLIYNIFQNAGRSFNSGLEANLSRQFGKTQLSLYATGYKNVIRAFSVVNEYPVENVFSADREEMISGNLKLNGNFRLAKKTDLQVTAVYVAPDIIPQGKIYGRFYIDAGVKKTFAGGRSELTLNATDLAGTLRIKRKVNGKNFSYISTDYYETQIIRAGYAWKF</sequence>
<keyword evidence="2" id="KW-0472">Membrane</keyword>
<comment type="subcellular location">
    <subcellularLocation>
        <location evidence="1">Cell outer membrane</location>
    </subcellularLocation>
</comment>
<dbReference type="InterPro" id="IPR037066">
    <property type="entry name" value="Plug_dom_sf"/>
</dbReference>
<dbReference type="InterPro" id="IPR036942">
    <property type="entry name" value="Beta-barrel_TonB_sf"/>
</dbReference>
<dbReference type="PANTHER" id="PTHR40980:SF3">
    <property type="entry name" value="TONB-DEPENDENT RECEPTOR-LIKE BETA-BARREL DOMAIN-CONTAINING PROTEIN"/>
    <property type="match status" value="1"/>
</dbReference>
<dbReference type="PANTHER" id="PTHR40980">
    <property type="entry name" value="PLUG DOMAIN-CONTAINING PROTEIN"/>
    <property type="match status" value="1"/>
</dbReference>
<keyword evidence="7" id="KW-1185">Reference proteome</keyword>
<evidence type="ECO:0000313" key="7">
    <source>
        <dbReference type="Proteomes" id="UP000321436"/>
    </source>
</evidence>
<feature type="domain" description="TonB-dependent receptor plug" evidence="4">
    <location>
        <begin position="90"/>
        <end position="171"/>
    </location>
</feature>
<keyword evidence="6" id="KW-0675">Receptor</keyword>
<dbReference type="AlphaFoldDB" id="A0A512RPX4"/>